<dbReference type="SUPFAM" id="SSF47384">
    <property type="entry name" value="Homodimeric domain of signal transducing histidine kinase"/>
    <property type="match status" value="1"/>
</dbReference>
<dbReference type="InterPro" id="IPR013656">
    <property type="entry name" value="PAS_4"/>
</dbReference>
<dbReference type="EC" id="2.7.13.3" evidence="2"/>
<dbReference type="InterPro" id="IPR003661">
    <property type="entry name" value="HisK_dim/P_dom"/>
</dbReference>
<evidence type="ECO:0000256" key="2">
    <source>
        <dbReference type="ARBA" id="ARBA00012438"/>
    </source>
</evidence>
<protein>
    <recommendedName>
        <fullName evidence="2">histidine kinase</fullName>
        <ecNumber evidence="2">2.7.13.3</ecNumber>
    </recommendedName>
</protein>
<sequence>MLQQEIERQEAVNRLLKLQISKEQELQSIVKLAAEICGTPTALITLIDENTQYIRFKQAFDFDTTPRQDAFCNHVIKHDAVMVVPDAYQDERFQNNPLVTGNPNIRFYAGAPLSTKDGYNLGSLCVIDQVPRDLTIDQQQMLKILSKQAIQVLEFEASIQVLKDQFEQAKSMEMKMRAFFESSASSHLLLDKEYRVLTFNKALKDFIKKAYDVELEVGISVHQFVEEAYIADFIGFCNVALAGRTIRHEHLLKIAERAIWCRITYEPARNSDGEIVGVSYNARDITERVENEQASQAHKASLNRIAFIQSHELRRPVATIKGLLDLLEMDGHVDQIAELSLMKKSVNDIDRKINQIVNYTTALV</sequence>
<evidence type="ECO:0000259" key="3">
    <source>
        <dbReference type="PROSITE" id="PS50113"/>
    </source>
</evidence>
<dbReference type="SUPFAM" id="SSF55785">
    <property type="entry name" value="PYP-like sensor domain (PAS domain)"/>
    <property type="match status" value="1"/>
</dbReference>
<evidence type="ECO:0000313" key="4">
    <source>
        <dbReference type="EMBL" id="QJD97254.1"/>
    </source>
</evidence>
<proteinExistence type="predicted"/>
<dbReference type="PANTHER" id="PTHR43102">
    <property type="entry name" value="SLR1143 PROTEIN"/>
    <property type="match status" value="1"/>
</dbReference>
<name>A0A7L5E662_9SPHI</name>
<dbReference type="RefSeq" id="WP_169609271.1">
    <property type="nucleotide sequence ID" value="NZ_CP051682.1"/>
</dbReference>
<dbReference type="InterPro" id="IPR035965">
    <property type="entry name" value="PAS-like_dom_sf"/>
</dbReference>
<dbReference type="SUPFAM" id="SSF55781">
    <property type="entry name" value="GAF domain-like"/>
    <property type="match status" value="1"/>
</dbReference>
<comment type="catalytic activity">
    <reaction evidence="1">
        <text>ATP + protein L-histidine = ADP + protein N-phospho-L-histidine.</text>
        <dbReference type="EC" id="2.7.13.3"/>
    </reaction>
</comment>
<dbReference type="KEGG" id="mrob:HH214_15940"/>
<dbReference type="InterPro" id="IPR036097">
    <property type="entry name" value="HisK_dim/P_sf"/>
</dbReference>
<evidence type="ECO:0000256" key="1">
    <source>
        <dbReference type="ARBA" id="ARBA00000085"/>
    </source>
</evidence>
<organism evidence="4 5">
    <name type="scientific">Mucilaginibacter robiniae</name>
    <dbReference type="NCBI Taxonomy" id="2728022"/>
    <lineage>
        <taxon>Bacteria</taxon>
        <taxon>Pseudomonadati</taxon>
        <taxon>Bacteroidota</taxon>
        <taxon>Sphingobacteriia</taxon>
        <taxon>Sphingobacteriales</taxon>
        <taxon>Sphingobacteriaceae</taxon>
        <taxon>Mucilaginibacter</taxon>
    </lineage>
</organism>
<dbReference type="InterPro" id="IPR003018">
    <property type="entry name" value="GAF"/>
</dbReference>
<dbReference type="Gene3D" id="3.30.450.20">
    <property type="entry name" value="PAS domain"/>
    <property type="match status" value="1"/>
</dbReference>
<dbReference type="PANTHER" id="PTHR43102:SF2">
    <property type="entry name" value="GAF DOMAIN-CONTAINING PROTEIN"/>
    <property type="match status" value="1"/>
</dbReference>
<dbReference type="InterPro" id="IPR000014">
    <property type="entry name" value="PAS"/>
</dbReference>
<dbReference type="AlphaFoldDB" id="A0A7L5E662"/>
<dbReference type="Pfam" id="PF08448">
    <property type="entry name" value="PAS_4"/>
    <property type="match status" value="1"/>
</dbReference>
<dbReference type="Pfam" id="PF01590">
    <property type="entry name" value="GAF"/>
    <property type="match status" value="1"/>
</dbReference>
<dbReference type="CDD" id="cd00082">
    <property type="entry name" value="HisKA"/>
    <property type="match status" value="1"/>
</dbReference>
<dbReference type="InterPro" id="IPR000700">
    <property type="entry name" value="PAS-assoc_C"/>
</dbReference>
<dbReference type="GO" id="GO:0000155">
    <property type="term" value="F:phosphorelay sensor kinase activity"/>
    <property type="evidence" value="ECO:0007669"/>
    <property type="project" value="InterPro"/>
</dbReference>
<dbReference type="Gene3D" id="3.30.450.40">
    <property type="match status" value="1"/>
</dbReference>
<dbReference type="InterPro" id="IPR029016">
    <property type="entry name" value="GAF-like_dom_sf"/>
</dbReference>
<dbReference type="NCBIfam" id="TIGR00229">
    <property type="entry name" value="sensory_box"/>
    <property type="match status" value="1"/>
</dbReference>
<accession>A0A7L5E662</accession>
<dbReference type="Gene3D" id="1.10.287.130">
    <property type="match status" value="1"/>
</dbReference>
<dbReference type="Proteomes" id="UP000503278">
    <property type="component" value="Chromosome"/>
</dbReference>
<gene>
    <name evidence="4" type="ORF">HH214_15940</name>
</gene>
<keyword evidence="5" id="KW-1185">Reference proteome</keyword>
<feature type="domain" description="PAC" evidence="3">
    <location>
        <begin position="245"/>
        <end position="297"/>
    </location>
</feature>
<evidence type="ECO:0000313" key="5">
    <source>
        <dbReference type="Proteomes" id="UP000503278"/>
    </source>
</evidence>
<reference evidence="4 5" key="1">
    <citation type="submission" date="2020-04" db="EMBL/GenBank/DDBJ databases">
        <title>Genome sequencing of novel species.</title>
        <authorList>
            <person name="Heo J."/>
            <person name="Kim S.-J."/>
            <person name="Kim J.-S."/>
            <person name="Hong S.-B."/>
            <person name="Kwon S.-W."/>
        </authorList>
    </citation>
    <scope>NUCLEOTIDE SEQUENCE [LARGE SCALE GENOMIC DNA]</scope>
    <source>
        <strain evidence="4 5">F39-2</strain>
    </source>
</reference>
<dbReference type="PROSITE" id="PS50113">
    <property type="entry name" value="PAC"/>
    <property type="match status" value="1"/>
</dbReference>
<dbReference type="SMART" id="SM00065">
    <property type="entry name" value="GAF"/>
    <property type="match status" value="1"/>
</dbReference>
<dbReference type="EMBL" id="CP051682">
    <property type="protein sequence ID" value="QJD97254.1"/>
    <property type="molecule type" value="Genomic_DNA"/>
</dbReference>